<protein>
    <submittedName>
        <fullName evidence="1">Uncharacterized protein</fullName>
    </submittedName>
</protein>
<organism evidence="1 2">
    <name type="scientific">Bauhinia variegata</name>
    <name type="common">Purple orchid tree</name>
    <name type="synonym">Phanera variegata</name>
    <dbReference type="NCBI Taxonomy" id="167791"/>
    <lineage>
        <taxon>Eukaryota</taxon>
        <taxon>Viridiplantae</taxon>
        <taxon>Streptophyta</taxon>
        <taxon>Embryophyta</taxon>
        <taxon>Tracheophyta</taxon>
        <taxon>Spermatophyta</taxon>
        <taxon>Magnoliopsida</taxon>
        <taxon>eudicotyledons</taxon>
        <taxon>Gunneridae</taxon>
        <taxon>Pentapetalae</taxon>
        <taxon>rosids</taxon>
        <taxon>fabids</taxon>
        <taxon>Fabales</taxon>
        <taxon>Fabaceae</taxon>
        <taxon>Cercidoideae</taxon>
        <taxon>Cercideae</taxon>
        <taxon>Bauhiniinae</taxon>
        <taxon>Bauhinia</taxon>
    </lineage>
</organism>
<dbReference type="Proteomes" id="UP000828941">
    <property type="component" value="Chromosome 6"/>
</dbReference>
<comment type="caution">
    <text evidence="1">The sequence shown here is derived from an EMBL/GenBank/DDBJ whole genome shotgun (WGS) entry which is preliminary data.</text>
</comment>
<evidence type="ECO:0000313" key="1">
    <source>
        <dbReference type="EMBL" id="KAI4334666.1"/>
    </source>
</evidence>
<accession>A0ACB9NHM3</accession>
<keyword evidence="2" id="KW-1185">Reference proteome</keyword>
<sequence length="273" mass="31710">MNSEEELEILSYLLLEEMFLEMVGLCFAIFMAMSYSALWWYENHCLREQTIVREGLRGEVLERLIDRNDVTYIDMLCMDIRSFRLLCALLRNEGKLKEDGLVSIEEQVAMFLHILEHNSKNHHATGKGVVAPVDVVEQLEEENNNDEVEIDLTESPFINQSQSKRKHDFVKSQNRKKNRGANLLANSIYELGKSFGMWLNESSERLGRVADRLGVAKDVFDDSRSLMNELKKMDLTEQERFAAEDKIFSIPHRLHMFWGSNDIDRLAFVNSLI</sequence>
<gene>
    <name evidence="1" type="ORF">L6164_013384</name>
</gene>
<dbReference type="EMBL" id="CM039431">
    <property type="protein sequence ID" value="KAI4334666.1"/>
    <property type="molecule type" value="Genomic_DNA"/>
</dbReference>
<evidence type="ECO:0000313" key="2">
    <source>
        <dbReference type="Proteomes" id="UP000828941"/>
    </source>
</evidence>
<reference evidence="1 2" key="1">
    <citation type="journal article" date="2022" name="DNA Res.">
        <title>Chromosomal-level genome assembly of the orchid tree Bauhinia variegata (Leguminosae; Cercidoideae) supports the allotetraploid origin hypothesis of Bauhinia.</title>
        <authorList>
            <person name="Zhong Y."/>
            <person name="Chen Y."/>
            <person name="Zheng D."/>
            <person name="Pang J."/>
            <person name="Liu Y."/>
            <person name="Luo S."/>
            <person name="Meng S."/>
            <person name="Qian L."/>
            <person name="Wei D."/>
            <person name="Dai S."/>
            <person name="Zhou R."/>
        </authorList>
    </citation>
    <scope>NUCLEOTIDE SEQUENCE [LARGE SCALE GENOMIC DNA]</scope>
    <source>
        <strain evidence="1">BV-YZ2020</strain>
    </source>
</reference>
<proteinExistence type="predicted"/>
<name>A0ACB9NHM3_BAUVA</name>